<sequence>MVSKLSQNGVAGFILSNGALSGDGTEKAIPKQLIENNLVEAIIILPGNMFYTTDISVTLWILNRNKTARTVEYDDTTHHYRNRGQEVLFMDLRQIGEPFEKKYIQFSSEHIQEIAKTFHSWQQDNSDYQDIAEYCYSANIDEIKAKDYSLVPSKYIEFINRDENVNFDEKMTALQSELSQLFKQEQQSKQELLKVFDELGFGIDV</sequence>
<dbReference type="InterPro" id="IPR003356">
    <property type="entry name" value="DNA_methylase_A-5"/>
</dbReference>
<keyword evidence="3" id="KW-0489">Methyltransferase</keyword>
<dbReference type="SUPFAM" id="SSF53335">
    <property type="entry name" value="S-adenosyl-L-methionine-dependent methyltransferases"/>
    <property type="match status" value="1"/>
</dbReference>
<evidence type="ECO:0000313" key="3">
    <source>
        <dbReference type="EMBL" id="MDP8149434.1"/>
    </source>
</evidence>
<accession>A0AAW8CHH2</accession>
<dbReference type="RefSeq" id="WP_306352417.1">
    <property type="nucleotide sequence ID" value="NZ_JASAWV010000031.1"/>
</dbReference>
<dbReference type="AlphaFoldDB" id="A0AAW8CHH2"/>
<protein>
    <submittedName>
        <fullName evidence="3">N-6 DNA methylase</fullName>
    </submittedName>
</protein>
<dbReference type="GO" id="GO:0008170">
    <property type="term" value="F:N-methyltransferase activity"/>
    <property type="evidence" value="ECO:0007669"/>
    <property type="project" value="InterPro"/>
</dbReference>
<dbReference type="EMBL" id="JASAXT010000030">
    <property type="protein sequence ID" value="MDP8149434.1"/>
    <property type="molecule type" value="Genomic_DNA"/>
</dbReference>
<comment type="similarity">
    <text evidence="1">Belongs to the N(4)/N(6)-methyltransferase family.</text>
</comment>
<comment type="caution">
    <text evidence="3">The sequence shown here is derived from an EMBL/GenBank/DDBJ whole genome shotgun (WGS) entry which is preliminary data.</text>
</comment>
<keyword evidence="3" id="KW-0808">Transferase</keyword>
<dbReference type="GO" id="GO:0003677">
    <property type="term" value="F:DNA binding"/>
    <property type="evidence" value="ECO:0007669"/>
    <property type="project" value="InterPro"/>
</dbReference>
<keyword evidence="4" id="KW-1185">Reference proteome</keyword>
<dbReference type="Proteomes" id="UP001226020">
    <property type="component" value="Unassembled WGS sequence"/>
</dbReference>
<dbReference type="Gene3D" id="3.40.50.150">
    <property type="entry name" value="Vaccinia Virus protein VP39"/>
    <property type="match status" value="1"/>
</dbReference>
<name>A0AAW8CHH2_9PAST</name>
<evidence type="ECO:0000259" key="2">
    <source>
        <dbReference type="Pfam" id="PF02384"/>
    </source>
</evidence>
<dbReference type="PANTHER" id="PTHR42998:SF1">
    <property type="entry name" value="TYPE I RESTRICTION ENZYME HINDI METHYLASE SUBUNIT"/>
    <property type="match status" value="1"/>
</dbReference>
<dbReference type="PANTHER" id="PTHR42998">
    <property type="entry name" value="TYPE I RESTRICTION ENZYME HINDVIIP M PROTEIN-RELATED"/>
    <property type="match status" value="1"/>
</dbReference>
<evidence type="ECO:0000256" key="1">
    <source>
        <dbReference type="ARBA" id="ARBA00006594"/>
    </source>
</evidence>
<dbReference type="InterPro" id="IPR029063">
    <property type="entry name" value="SAM-dependent_MTases_sf"/>
</dbReference>
<dbReference type="Pfam" id="PF02384">
    <property type="entry name" value="N6_Mtase"/>
    <property type="match status" value="1"/>
</dbReference>
<organism evidence="3 4">
    <name type="scientific">Phocoenobacter atlanticus subsp. atlanticus</name>
    <dbReference type="NCBI Taxonomy" id="3061285"/>
    <lineage>
        <taxon>Bacteria</taxon>
        <taxon>Pseudomonadati</taxon>
        <taxon>Pseudomonadota</taxon>
        <taxon>Gammaproteobacteria</taxon>
        <taxon>Pasteurellales</taxon>
        <taxon>Pasteurellaceae</taxon>
        <taxon>Phocoenobacter</taxon>
        <taxon>Phocoenobacter atlanticus</taxon>
    </lineage>
</organism>
<dbReference type="GO" id="GO:0032259">
    <property type="term" value="P:methylation"/>
    <property type="evidence" value="ECO:0007669"/>
    <property type="project" value="UniProtKB-KW"/>
</dbReference>
<feature type="domain" description="DNA methylase adenine-specific" evidence="2">
    <location>
        <begin position="1"/>
        <end position="161"/>
    </location>
</feature>
<reference evidence="3 4" key="1">
    <citation type="journal article" date="2023" name="Front. Microbiol.">
        <title>Phylogeography and host specificity of Pasteurellaceae pathogenic to sea-farmed fish in the north-east Atlantic.</title>
        <authorList>
            <person name="Gulla S."/>
            <person name="Colquhoun D.J."/>
            <person name="Olsen A.B."/>
            <person name="Spilsberg B."/>
            <person name="Lagesen K."/>
            <person name="Aakesson C.P."/>
            <person name="Strom S."/>
            <person name="Manji F."/>
            <person name="Birkbeck T.H."/>
            <person name="Nilsen H.K."/>
        </authorList>
    </citation>
    <scope>NUCLEOTIDE SEQUENCE [LARGE SCALE GENOMIC DNA]</scope>
    <source>
        <strain evidence="3 4">NVIB3131</strain>
    </source>
</reference>
<evidence type="ECO:0000313" key="4">
    <source>
        <dbReference type="Proteomes" id="UP001226020"/>
    </source>
</evidence>
<dbReference type="InterPro" id="IPR052916">
    <property type="entry name" value="Type-I_RE_MTase_Subunit"/>
</dbReference>
<proteinExistence type="inferred from homology"/>
<gene>
    <name evidence="3" type="ORF">QJU57_10180</name>
</gene>